<dbReference type="AlphaFoldDB" id="A0A495IIW3"/>
<reference evidence="2 3" key="1">
    <citation type="submission" date="2018-10" db="EMBL/GenBank/DDBJ databases">
        <title>Sequencing the genomes of 1000 actinobacteria strains.</title>
        <authorList>
            <person name="Klenk H.-P."/>
        </authorList>
    </citation>
    <scope>NUCLEOTIDE SEQUENCE [LARGE SCALE GENOMIC DNA]</scope>
    <source>
        <strain evidence="2 3">DSM 17894</strain>
    </source>
</reference>
<evidence type="ECO:0000256" key="1">
    <source>
        <dbReference type="SAM" id="Phobius"/>
    </source>
</evidence>
<feature type="transmembrane region" description="Helical" evidence="1">
    <location>
        <begin position="48"/>
        <end position="71"/>
    </location>
</feature>
<comment type="caution">
    <text evidence="2">The sequence shown here is derived from an EMBL/GenBank/DDBJ whole genome shotgun (WGS) entry which is preliminary data.</text>
</comment>
<sequence>MFTPGGRLFLSAIIDGGVSIVVIGGTIAEAGVALLLRNRAPRESAGLRYAAAALGGIAGGAAIALLLALGVLLAVRPGMQEDLLMAFSIVGGGLLGCAYEAVFRIRERRARRRHATEALRSSLD</sequence>
<protein>
    <submittedName>
        <fullName evidence="2">Uncharacterized protein</fullName>
    </submittedName>
</protein>
<keyword evidence="1" id="KW-1133">Transmembrane helix</keyword>
<keyword evidence="1" id="KW-0472">Membrane</keyword>
<feature type="transmembrane region" description="Helical" evidence="1">
    <location>
        <begin position="12"/>
        <end position="36"/>
    </location>
</feature>
<accession>A0A495IIW3</accession>
<keyword evidence="3" id="KW-1185">Reference proteome</keyword>
<dbReference type="EMBL" id="RBKS01000001">
    <property type="protein sequence ID" value="RKR75917.1"/>
    <property type="molecule type" value="Genomic_DNA"/>
</dbReference>
<evidence type="ECO:0000313" key="2">
    <source>
        <dbReference type="EMBL" id="RKR75917.1"/>
    </source>
</evidence>
<gene>
    <name evidence="2" type="ORF">C8E83_3081</name>
</gene>
<keyword evidence="1" id="KW-0812">Transmembrane</keyword>
<proteinExistence type="predicted"/>
<dbReference type="Proteomes" id="UP000280008">
    <property type="component" value="Unassembled WGS sequence"/>
</dbReference>
<feature type="transmembrane region" description="Helical" evidence="1">
    <location>
        <begin position="83"/>
        <end position="103"/>
    </location>
</feature>
<evidence type="ECO:0000313" key="3">
    <source>
        <dbReference type="Proteomes" id="UP000280008"/>
    </source>
</evidence>
<organism evidence="2 3">
    <name type="scientific">Frondihabitans australicus</name>
    <dbReference type="NCBI Taxonomy" id="386892"/>
    <lineage>
        <taxon>Bacteria</taxon>
        <taxon>Bacillati</taxon>
        <taxon>Actinomycetota</taxon>
        <taxon>Actinomycetes</taxon>
        <taxon>Micrococcales</taxon>
        <taxon>Microbacteriaceae</taxon>
        <taxon>Frondihabitans</taxon>
    </lineage>
</organism>
<name>A0A495IIW3_9MICO</name>